<dbReference type="PANTHER" id="PTHR48045">
    <property type="entry name" value="UDP-GLYCOSYLTRANSFERASE 72B1"/>
    <property type="match status" value="1"/>
</dbReference>
<dbReference type="GO" id="GO:0008194">
    <property type="term" value="F:UDP-glycosyltransferase activity"/>
    <property type="evidence" value="ECO:0007669"/>
    <property type="project" value="InterPro"/>
</dbReference>
<evidence type="ECO:0000256" key="2">
    <source>
        <dbReference type="ARBA" id="ARBA00022679"/>
    </source>
</evidence>
<sequence>MEQTPHIAIVPSPGISHLIPLIELAKQLVHHHDFRVKYIIPTSGPRLKAMKVVLGALPKTIESVFLPPASLDDLPQGLATGAKVALTMTRSMPSLRHVLKSLASTTRLVALVIDPYGSDAIDVAKEFNVESYIFFTSTAMALSFLLHFPRLDESAPCGFRFSELQEPLRLPGCLPFRSKDLMDDALHGRNNENYKWLLYHSKRLHLVKGIMVNTFMELEAGAIKALHQESHDGTPPIYPIGPIVRTGSSTSNNSIDGSESCLRWLDNQPIGSVLFVSFGSGDPPIKHCHVDPLDILPDGFVELTKEQGLVVSAWAPQVHVLRHRSTGGFLSHCGWNSTLESVVHGIPLIAWPLHAEQKMNALMLVEDLKVAMRPKANEHGVVEREEVARVIKGLMEGEEGERLRNNMKHLKDAAGKVVREDGSSTRALSELASKWKRQADNEFEMA</sequence>
<dbReference type="Pfam" id="PF00201">
    <property type="entry name" value="UDPGT"/>
    <property type="match status" value="1"/>
</dbReference>
<dbReference type="PANTHER" id="PTHR48045:SF24">
    <property type="entry name" value="GLYCOSYLTRANSFERASE"/>
    <property type="match status" value="1"/>
</dbReference>
<comment type="similarity">
    <text evidence="1 3">Belongs to the UDP-glycosyltransferase family.</text>
</comment>
<keyword evidence="3" id="KW-0328">Glycosyltransferase</keyword>
<accession>A0A2N9ECW4</accession>
<protein>
    <recommendedName>
        <fullName evidence="4">Glycosyltransferase</fullName>
        <ecNumber evidence="4">2.4.1.-</ecNumber>
    </recommendedName>
</protein>
<gene>
    <name evidence="5" type="ORF">FSB_LOCUS4749</name>
</gene>
<dbReference type="Gene3D" id="3.40.50.2000">
    <property type="entry name" value="Glycogen Phosphorylase B"/>
    <property type="match status" value="3"/>
</dbReference>
<evidence type="ECO:0000256" key="4">
    <source>
        <dbReference type="RuleBase" id="RU362057"/>
    </source>
</evidence>
<evidence type="ECO:0000256" key="3">
    <source>
        <dbReference type="RuleBase" id="RU003718"/>
    </source>
</evidence>
<dbReference type="InterPro" id="IPR002213">
    <property type="entry name" value="UDP_glucos_trans"/>
</dbReference>
<dbReference type="SUPFAM" id="SSF53756">
    <property type="entry name" value="UDP-Glycosyltransferase/glycogen phosphorylase"/>
    <property type="match status" value="1"/>
</dbReference>
<dbReference type="EMBL" id="OIVN01000238">
    <property type="protein sequence ID" value="SPC76867.1"/>
    <property type="molecule type" value="Genomic_DNA"/>
</dbReference>
<dbReference type="InterPro" id="IPR035595">
    <property type="entry name" value="UDP_glycos_trans_CS"/>
</dbReference>
<dbReference type="FunFam" id="3.40.50.2000:FF:000431">
    <property type="entry name" value="UDP-glycosyltransferase 90A1"/>
    <property type="match status" value="1"/>
</dbReference>
<dbReference type="PROSITE" id="PS00375">
    <property type="entry name" value="UDPGT"/>
    <property type="match status" value="1"/>
</dbReference>
<dbReference type="FunFam" id="3.40.50.2000:FF:000054">
    <property type="entry name" value="Glycosyltransferase"/>
    <property type="match status" value="1"/>
</dbReference>
<dbReference type="AlphaFoldDB" id="A0A2N9ECW4"/>
<name>A0A2N9ECW4_FAGSY</name>
<keyword evidence="2 3" id="KW-0808">Transferase</keyword>
<organism evidence="5">
    <name type="scientific">Fagus sylvatica</name>
    <name type="common">Beechnut</name>
    <dbReference type="NCBI Taxonomy" id="28930"/>
    <lineage>
        <taxon>Eukaryota</taxon>
        <taxon>Viridiplantae</taxon>
        <taxon>Streptophyta</taxon>
        <taxon>Embryophyta</taxon>
        <taxon>Tracheophyta</taxon>
        <taxon>Spermatophyta</taxon>
        <taxon>Magnoliopsida</taxon>
        <taxon>eudicotyledons</taxon>
        <taxon>Gunneridae</taxon>
        <taxon>Pentapetalae</taxon>
        <taxon>rosids</taxon>
        <taxon>fabids</taxon>
        <taxon>Fagales</taxon>
        <taxon>Fagaceae</taxon>
        <taxon>Fagus</taxon>
    </lineage>
</organism>
<reference evidence="5" key="1">
    <citation type="submission" date="2018-02" db="EMBL/GenBank/DDBJ databases">
        <authorList>
            <person name="Cohen D.B."/>
            <person name="Kent A.D."/>
        </authorList>
    </citation>
    <scope>NUCLEOTIDE SEQUENCE</scope>
</reference>
<proteinExistence type="inferred from homology"/>
<dbReference type="CDD" id="cd03784">
    <property type="entry name" value="GT1_Gtf-like"/>
    <property type="match status" value="1"/>
</dbReference>
<evidence type="ECO:0000256" key="1">
    <source>
        <dbReference type="ARBA" id="ARBA00009995"/>
    </source>
</evidence>
<dbReference type="EC" id="2.4.1.-" evidence="4"/>
<evidence type="ECO:0000313" key="5">
    <source>
        <dbReference type="EMBL" id="SPC76867.1"/>
    </source>
</evidence>